<dbReference type="AlphaFoldDB" id="A0A1D2MRX0"/>
<comment type="caution">
    <text evidence="2">The sequence shown here is derived from an EMBL/GenBank/DDBJ whole genome shotgun (WGS) entry which is preliminary data.</text>
</comment>
<organism evidence="2 3">
    <name type="scientific">Orchesella cincta</name>
    <name type="common">Springtail</name>
    <name type="synonym">Podura cincta</name>
    <dbReference type="NCBI Taxonomy" id="48709"/>
    <lineage>
        <taxon>Eukaryota</taxon>
        <taxon>Metazoa</taxon>
        <taxon>Ecdysozoa</taxon>
        <taxon>Arthropoda</taxon>
        <taxon>Hexapoda</taxon>
        <taxon>Collembola</taxon>
        <taxon>Entomobryomorpha</taxon>
        <taxon>Entomobryoidea</taxon>
        <taxon>Orchesellidae</taxon>
        <taxon>Orchesellinae</taxon>
        <taxon>Orchesella</taxon>
    </lineage>
</organism>
<feature type="non-terminal residue" evidence="2">
    <location>
        <position position="278"/>
    </location>
</feature>
<evidence type="ECO:0000313" key="2">
    <source>
        <dbReference type="EMBL" id="ODM95827.1"/>
    </source>
</evidence>
<dbReference type="Gene3D" id="1.10.238.20">
    <property type="entry name" value="Pheromone/general odorant binding protein domain"/>
    <property type="match status" value="2"/>
</dbReference>
<dbReference type="InterPro" id="IPR036728">
    <property type="entry name" value="PBP_GOBP_sf"/>
</dbReference>
<evidence type="ECO:0000313" key="3">
    <source>
        <dbReference type="Proteomes" id="UP000094527"/>
    </source>
</evidence>
<dbReference type="EMBL" id="LJIJ01000615">
    <property type="protein sequence ID" value="ODM95827.1"/>
    <property type="molecule type" value="Genomic_DNA"/>
</dbReference>
<keyword evidence="1" id="KW-0812">Transmembrane</keyword>
<keyword evidence="1" id="KW-1133">Transmembrane helix</keyword>
<feature type="transmembrane region" description="Helical" evidence="1">
    <location>
        <begin position="6"/>
        <end position="26"/>
    </location>
</feature>
<evidence type="ECO:0000256" key="1">
    <source>
        <dbReference type="SAM" id="Phobius"/>
    </source>
</evidence>
<proteinExistence type="predicted"/>
<protein>
    <submittedName>
        <fullName evidence="2">Uncharacterized protein</fullName>
    </submittedName>
</protein>
<keyword evidence="3" id="KW-1185">Reference proteome</keyword>
<dbReference type="SUPFAM" id="SSF47565">
    <property type="entry name" value="Insect pheromone/odorant-binding proteins"/>
    <property type="match status" value="2"/>
</dbReference>
<accession>A0A1D2MRX0</accession>
<name>A0A1D2MRX0_ORCCI</name>
<keyword evidence="1" id="KW-0472">Membrane</keyword>
<dbReference type="Proteomes" id="UP000094527">
    <property type="component" value="Unassembled WGS sequence"/>
</dbReference>
<gene>
    <name evidence="2" type="ORF">Ocin01_10852</name>
</gene>
<dbReference type="GO" id="GO:0005549">
    <property type="term" value="F:odorant binding"/>
    <property type="evidence" value="ECO:0007669"/>
    <property type="project" value="InterPro"/>
</dbReference>
<sequence length="278" mass="32111">MFTTQYLVLAFTIGVISCINFSVILAQLSEESYEDGCYIAFDDEELEYNSTSLIVNQCLEKYPLNETDDPEEMENQNNCALKCINENLNATTIDGRLDIKKLKDDFKSSNATEAYASKLISLLDSCAKSTVGESEPVTPKCRIKFTDEESKLKVFQDCATKHKYEHKFWNLTIEEYQAEMDDLEAKKFDDNCFTKCWYEAIDVLDKDGKILADNFDKYFKTSNVTAPLLKELELIFKDCVKETETKFKDSKEIPCKMYGMNEFCYFNKLKGNMKKLDE</sequence>
<reference evidence="2 3" key="1">
    <citation type="journal article" date="2016" name="Genome Biol. Evol.">
        <title>Gene Family Evolution Reflects Adaptation to Soil Environmental Stressors in the Genome of the Collembolan Orchesella cincta.</title>
        <authorList>
            <person name="Faddeeva-Vakhrusheva A."/>
            <person name="Derks M.F."/>
            <person name="Anvar S.Y."/>
            <person name="Agamennone V."/>
            <person name="Suring W."/>
            <person name="Smit S."/>
            <person name="van Straalen N.M."/>
            <person name="Roelofs D."/>
        </authorList>
    </citation>
    <scope>NUCLEOTIDE SEQUENCE [LARGE SCALE GENOMIC DNA]</scope>
    <source>
        <tissue evidence="2">Mixed pool</tissue>
    </source>
</reference>